<dbReference type="EMBL" id="GBXM01030845">
    <property type="protein sequence ID" value="JAH77732.1"/>
    <property type="molecule type" value="Transcribed_RNA"/>
</dbReference>
<dbReference type="AlphaFoldDB" id="A0A0E9VI51"/>
<reference evidence="1" key="1">
    <citation type="submission" date="2014-11" db="EMBL/GenBank/DDBJ databases">
        <authorList>
            <person name="Amaro Gonzalez C."/>
        </authorList>
    </citation>
    <scope>NUCLEOTIDE SEQUENCE</scope>
</reference>
<sequence>MVGCGCYTYSLNQNQQC</sequence>
<name>A0A0E9VI51_ANGAN</name>
<proteinExistence type="predicted"/>
<accession>A0A0E9VI51</accession>
<protein>
    <submittedName>
        <fullName evidence="1">Uncharacterized protein</fullName>
    </submittedName>
</protein>
<organism evidence="1">
    <name type="scientific">Anguilla anguilla</name>
    <name type="common">European freshwater eel</name>
    <name type="synonym">Muraena anguilla</name>
    <dbReference type="NCBI Taxonomy" id="7936"/>
    <lineage>
        <taxon>Eukaryota</taxon>
        <taxon>Metazoa</taxon>
        <taxon>Chordata</taxon>
        <taxon>Craniata</taxon>
        <taxon>Vertebrata</taxon>
        <taxon>Euteleostomi</taxon>
        <taxon>Actinopterygii</taxon>
        <taxon>Neopterygii</taxon>
        <taxon>Teleostei</taxon>
        <taxon>Anguilliformes</taxon>
        <taxon>Anguillidae</taxon>
        <taxon>Anguilla</taxon>
    </lineage>
</organism>
<evidence type="ECO:0000313" key="1">
    <source>
        <dbReference type="EMBL" id="JAH77732.1"/>
    </source>
</evidence>
<reference evidence="1" key="2">
    <citation type="journal article" date="2015" name="Fish Shellfish Immunol.">
        <title>Early steps in the European eel (Anguilla anguilla)-Vibrio vulnificus interaction in the gills: Role of the RtxA13 toxin.</title>
        <authorList>
            <person name="Callol A."/>
            <person name="Pajuelo D."/>
            <person name="Ebbesson L."/>
            <person name="Teles M."/>
            <person name="MacKenzie S."/>
            <person name="Amaro C."/>
        </authorList>
    </citation>
    <scope>NUCLEOTIDE SEQUENCE</scope>
</reference>